<evidence type="ECO:0000313" key="2">
    <source>
        <dbReference type="Proteomes" id="UP001479290"/>
    </source>
</evidence>
<reference evidence="1 2" key="1">
    <citation type="submission" date="2024-05" db="EMBL/GenBank/DDBJ databases">
        <title>A high-quality chromosomal-level genome assembly of Topmouth culter (Culter alburnus).</title>
        <authorList>
            <person name="Zhao H."/>
        </authorList>
    </citation>
    <scope>NUCLEOTIDE SEQUENCE [LARGE SCALE GENOMIC DNA]</scope>
    <source>
        <strain evidence="1">CATC2023</strain>
        <tissue evidence="1">Muscle</tissue>
    </source>
</reference>
<evidence type="ECO:0000313" key="1">
    <source>
        <dbReference type="EMBL" id="KAK9969406.1"/>
    </source>
</evidence>
<dbReference type="AlphaFoldDB" id="A0AAW2A6S1"/>
<gene>
    <name evidence="1" type="ORF">ABG768_027583</name>
</gene>
<sequence>FPCENIISHLACTVDSWGAPVVKGVVNGLAHRPKRSVTHSSKWHRLKGTDNTHPVLLLADVQRAGNLTQKNLYIRGKVG</sequence>
<dbReference type="Proteomes" id="UP001479290">
    <property type="component" value="Unassembled WGS sequence"/>
</dbReference>
<dbReference type="EMBL" id="JAWDJR010000009">
    <property type="protein sequence ID" value="KAK9969406.1"/>
    <property type="molecule type" value="Genomic_DNA"/>
</dbReference>
<comment type="caution">
    <text evidence="1">The sequence shown here is derived from an EMBL/GenBank/DDBJ whole genome shotgun (WGS) entry which is preliminary data.</text>
</comment>
<feature type="non-terminal residue" evidence="1">
    <location>
        <position position="1"/>
    </location>
</feature>
<organism evidence="1 2">
    <name type="scientific">Culter alburnus</name>
    <name type="common">Topmouth culter</name>
    <dbReference type="NCBI Taxonomy" id="194366"/>
    <lineage>
        <taxon>Eukaryota</taxon>
        <taxon>Metazoa</taxon>
        <taxon>Chordata</taxon>
        <taxon>Craniata</taxon>
        <taxon>Vertebrata</taxon>
        <taxon>Euteleostomi</taxon>
        <taxon>Actinopterygii</taxon>
        <taxon>Neopterygii</taxon>
        <taxon>Teleostei</taxon>
        <taxon>Ostariophysi</taxon>
        <taxon>Cypriniformes</taxon>
        <taxon>Xenocyprididae</taxon>
        <taxon>Xenocypridinae</taxon>
        <taxon>Culter</taxon>
    </lineage>
</organism>
<proteinExistence type="predicted"/>
<accession>A0AAW2A6S1</accession>
<protein>
    <submittedName>
        <fullName evidence="1">Uncharacterized protein</fullName>
    </submittedName>
</protein>
<keyword evidence="2" id="KW-1185">Reference proteome</keyword>
<name>A0AAW2A6S1_CULAL</name>